<dbReference type="Proteomes" id="UP000063781">
    <property type="component" value="Chromosome"/>
</dbReference>
<dbReference type="Gene3D" id="3.20.20.450">
    <property type="entry name" value="EAL domain"/>
    <property type="match status" value="1"/>
</dbReference>
<dbReference type="Pfam" id="PF00563">
    <property type="entry name" value="EAL"/>
    <property type="match status" value="1"/>
</dbReference>
<dbReference type="RefSeq" id="WP_067630711.1">
    <property type="nucleotide sequence ID" value="NZ_CP013213.1"/>
</dbReference>
<dbReference type="InterPro" id="IPR035919">
    <property type="entry name" value="EAL_sf"/>
</dbReference>
<protein>
    <recommendedName>
        <fullName evidence="1">EAL domain-containing protein</fullName>
    </recommendedName>
</protein>
<dbReference type="EMBL" id="CP013213">
    <property type="protein sequence ID" value="AMC92801.1"/>
    <property type="molecule type" value="Genomic_DNA"/>
</dbReference>
<gene>
    <name evidence="2" type="ORF">AOC36_02015</name>
</gene>
<evidence type="ECO:0000313" key="3">
    <source>
        <dbReference type="Proteomes" id="UP000063781"/>
    </source>
</evidence>
<proteinExistence type="predicted"/>
<dbReference type="InterPro" id="IPR001633">
    <property type="entry name" value="EAL_dom"/>
</dbReference>
<dbReference type="STRING" id="1514105.AOC36_02015"/>
<dbReference type="SMART" id="SM00052">
    <property type="entry name" value="EAL"/>
    <property type="match status" value="1"/>
</dbReference>
<organism evidence="2 3">
    <name type="scientific">Erysipelothrix larvae</name>
    <dbReference type="NCBI Taxonomy" id="1514105"/>
    <lineage>
        <taxon>Bacteria</taxon>
        <taxon>Bacillati</taxon>
        <taxon>Bacillota</taxon>
        <taxon>Erysipelotrichia</taxon>
        <taxon>Erysipelotrichales</taxon>
        <taxon>Erysipelotrichaceae</taxon>
        <taxon>Erysipelothrix</taxon>
    </lineage>
</organism>
<dbReference type="SUPFAM" id="SSF141868">
    <property type="entry name" value="EAL domain-like"/>
    <property type="match status" value="1"/>
</dbReference>
<dbReference type="KEGG" id="erl:AOC36_02015"/>
<dbReference type="OrthoDB" id="9762141at2"/>
<sequence>MLQQTNSTPHTTVSVFLITNFRRMQLLNTHETLIDNLKRFVDILKTHSESEEIYRYQDDVFFMLSHNRNEDAVLKSIQDVINDVDFNFELRTTYITDILEVDSVDTLFESYKVTTMQLKEASDTSQIIVTEDIHQELIRRQVIERDLRLLSVQGFSNQLFVVFQPQIDVDSHEIVGFEALTRWIHPEYGFIPPPLIFEIAENSDYYNALTRWILTQALEFIQKLNREGYSKPIVSINAPNEYVLHPDCIHNVTTLLEFYKVSPQQLGFEITESTFDDTIDLLKLRVAELNELGITTYIDDYGRGYSSMLRLRELDINVLKIDKTFIDDINKDERFLNSIITMANELGLDIVAEGAETEHQVSWLKNKSCNVIQGYYFSKPLNFDDAIDFMKHYPDE</sequence>
<dbReference type="GO" id="GO:0071111">
    <property type="term" value="F:cyclic-guanylate-specific phosphodiesterase activity"/>
    <property type="evidence" value="ECO:0007669"/>
    <property type="project" value="InterPro"/>
</dbReference>
<dbReference type="AlphaFoldDB" id="A0A0X8GYL7"/>
<name>A0A0X8GYL7_9FIRM</name>
<feature type="domain" description="EAL" evidence="1">
    <location>
        <begin position="140"/>
        <end position="394"/>
    </location>
</feature>
<dbReference type="InterPro" id="IPR050706">
    <property type="entry name" value="Cyclic-di-GMP_PDE-like"/>
</dbReference>
<dbReference type="PROSITE" id="PS50883">
    <property type="entry name" value="EAL"/>
    <property type="match status" value="1"/>
</dbReference>
<evidence type="ECO:0000259" key="1">
    <source>
        <dbReference type="PROSITE" id="PS50883"/>
    </source>
</evidence>
<keyword evidence="3" id="KW-1185">Reference proteome</keyword>
<evidence type="ECO:0000313" key="2">
    <source>
        <dbReference type="EMBL" id="AMC92801.1"/>
    </source>
</evidence>
<dbReference type="PANTHER" id="PTHR33121">
    <property type="entry name" value="CYCLIC DI-GMP PHOSPHODIESTERASE PDEF"/>
    <property type="match status" value="1"/>
</dbReference>
<reference evidence="2 3" key="1">
    <citation type="submission" date="2015-10" db="EMBL/GenBank/DDBJ databases">
        <title>Erysipelothrix larvae sp. LV19 isolated from the larval gut of the rhinoceros beetle, Trypoxylus dichotomus.</title>
        <authorList>
            <person name="Lim S."/>
            <person name="Kim B.-C."/>
        </authorList>
    </citation>
    <scope>NUCLEOTIDE SEQUENCE [LARGE SCALE GENOMIC DNA]</scope>
    <source>
        <strain evidence="2 3">LV19</strain>
    </source>
</reference>
<dbReference type="CDD" id="cd01948">
    <property type="entry name" value="EAL"/>
    <property type="match status" value="1"/>
</dbReference>
<accession>A0A0X8GYL7</accession>
<dbReference type="PANTHER" id="PTHR33121:SF79">
    <property type="entry name" value="CYCLIC DI-GMP PHOSPHODIESTERASE PDED-RELATED"/>
    <property type="match status" value="1"/>
</dbReference>